<dbReference type="InterPro" id="IPR051313">
    <property type="entry name" value="Bact_iron-sidero_bind"/>
</dbReference>
<dbReference type="InterPro" id="IPR002491">
    <property type="entry name" value="ABC_transptr_periplasmic_BD"/>
</dbReference>
<name>A0ABW3W6V1_9ACTN</name>
<organism evidence="7 8">
    <name type="scientific">Nocardioides ginsengisoli</name>
    <dbReference type="NCBI Taxonomy" id="363868"/>
    <lineage>
        <taxon>Bacteria</taxon>
        <taxon>Bacillati</taxon>
        <taxon>Actinomycetota</taxon>
        <taxon>Actinomycetes</taxon>
        <taxon>Propionibacteriales</taxon>
        <taxon>Nocardioidaceae</taxon>
        <taxon>Nocardioides</taxon>
    </lineage>
</organism>
<evidence type="ECO:0000256" key="5">
    <source>
        <dbReference type="SAM" id="SignalP"/>
    </source>
</evidence>
<gene>
    <name evidence="7" type="ORF">ACFQ3F_23450</name>
</gene>
<feature type="signal peptide" evidence="5">
    <location>
        <begin position="1"/>
        <end position="24"/>
    </location>
</feature>
<feature type="domain" description="Fe/B12 periplasmic-binding" evidence="6">
    <location>
        <begin position="66"/>
        <end position="345"/>
    </location>
</feature>
<keyword evidence="3" id="KW-0813">Transport</keyword>
<evidence type="ECO:0000256" key="4">
    <source>
        <dbReference type="ARBA" id="ARBA00022729"/>
    </source>
</evidence>
<protein>
    <submittedName>
        <fullName evidence="7">Iron-siderophore ABC transporter substrate-binding protein</fullName>
    </submittedName>
</protein>
<evidence type="ECO:0000313" key="8">
    <source>
        <dbReference type="Proteomes" id="UP001597229"/>
    </source>
</evidence>
<evidence type="ECO:0000256" key="3">
    <source>
        <dbReference type="ARBA" id="ARBA00022448"/>
    </source>
</evidence>
<keyword evidence="4 5" id="KW-0732">Signal</keyword>
<dbReference type="PROSITE" id="PS51257">
    <property type="entry name" value="PROKAR_LIPOPROTEIN"/>
    <property type="match status" value="1"/>
</dbReference>
<accession>A0ABW3W6V1</accession>
<dbReference type="PANTHER" id="PTHR30532:SF24">
    <property type="entry name" value="FERRIC ENTEROBACTIN-BINDING PERIPLASMIC PROTEIN FEPB"/>
    <property type="match status" value="1"/>
</dbReference>
<dbReference type="EMBL" id="JBHTLX010000029">
    <property type="protein sequence ID" value="MFD1250766.1"/>
    <property type="molecule type" value="Genomic_DNA"/>
</dbReference>
<comment type="similarity">
    <text evidence="2">Belongs to the bacterial solute-binding protein 8 family.</text>
</comment>
<dbReference type="CDD" id="cd01146">
    <property type="entry name" value="FhuD"/>
    <property type="match status" value="1"/>
</dbReference>
<evidence type="ECO:0000256" key="1">
    <source>
        <dbReference type="ARBA" id="ARBA00004196"/>
    </source>
</evidence>
<dbReference type="SUPFAM" id="SSF53807">
    <property type="entry name" value="Helical backbone' metal receptor"/>
    <property type="match status" value="1"/>
</dbReference>
<dbReference type="PANTHER" id="PTHR30532">
    <property type="entry name" value="IRON III DICITRATE-BINDING PERIPLASMIC PROTEIN"/>
    <property type="match status" value="1"/>
</dbReference>
<dbReference type="PROSITE" id="PS50983">
    <property type="entry name" value="FE_B12_PBP"/>
    <property type="match status" value="1"/>
</dbReference>
<reference evidence="8" key="1">
    <citation type="journal article" date="2019" name="Int. J. Syst. Evol. Microbiol.">
        <title>The Global Catalogue of Microorganisms (GCM) 10K type strain sequencing project: providing services to taxonomists for standard genome sequencing and annotation.</title>
        <authorList>
            <consortium name="The Broad Institute Genomics Platform"/>
            <consortium name="The Broad Institute Genome Sequencing Center for Infectious Disease"/>
            <person name="Wu L."/>
            <person name="Ma J."/>
        </authorList>
    </citation>
    <scope>NUCLEOTIDE SEQUENCE [LARGE SCALE GENOMIC DNA]</scope>
    <source>
        <strain evidence="8">CCUG 52478</strain>
    </source>
</reference>
<keyword evidence="8" id="KW-1185">Reference proteome</keyword>
<dbReference type="Proteomes" id="UP001597229">
    <property type="component" value="Unassembled WGS sequence"/>
</dbReference>
<proteinExistence type="inferred from homology"/>
<evidence type="ECO:0000259" key="6">
    <source>
        <dbReference type="PROSITE" id="PS50983"/>
    </source>
</evidence>
<evidence type="ECO:0000313" key="7">
    <source>
        <dbReference type="EMBL" id="MFD1250766.1"/>
    </source>
</evidence>
<dbReference type="Gene3D" id="3.40.50.1980">
    <property type="entry name" value="Nitrogenase molybdenum iron protein domain"/>
    <property type="match status" value="2"/>
</dbReference>
<dbReference type="Pfam" id="PF01497">
    <property type="entry name" value="Peripla_BP_2"/>
    <property type="match status" value="1"/>
</dbReference>
<dbReference type="RefSeq" id="WP_367917342.1">
    <property type="nucleotide sequence ID" value="NZ_BAABAC010000003.1"/>
</dbReference>
<comment type="caution">
    <text evidence="7">The sequence shown here is derived from an EMBL/GenBank/DDBJ whole genome shotgun (WGS) entry which is preliminary data.</text>
</comment>
<evidence type="ECO:0000256" key="2">
    <source>
        <dbReference type="ARBA" id="ARBA00008814"/>
    </source>
</evidence>
<sequence>MRTTRAFRRLTAMVAGAAAVMALAACGQENDDKAEGGTTTVKATDSFPITIENAYGKTVIKEEPTRVATWGWGSTEASIAAGVYPVAVAEQIWTVGKGNLLPWVEQAYDKAGVAHPTLLADDGSGATVPYDEFIAAKPDLILAPYSGLTQEQYDTLSKIAPVVAFPDGPWTTPWDETIKITATALGRSAEGDRILADIDDYFAAERAEHPEFEGKTLAGIWAEPNKLSLYTARDPRIGILTKLGFQVAPSVDELDTSDGGFFYEMSYEKADQIDAEVVITYHETPESAAAMLKDRKALAIPALARGAVAQMVGRENVSSVSPPTALSFAWENGLPALVDKLAAAVEGAEG</sequence>
<feature type="chain" id="PRO_5047069400" evidence="5">
    <location>
        <begin position="25"/>
        <end position="350"/>
    </location>
</feature>
<comment type="subcellular location">
    <subcellularLocation>
        <location evidence="1">Cell envelope</location>
    </subcellularLocation>
</comment>